<keyword evidence="1" id="KW-0472">Membrane</keyword>
<dbReference type="Proteomes" id="UP001050975">
    <property type="component" value="Unassembled WGS sequence"/>
</dbReference>
<protein>
    <submittedName>
        <fullName evidence="2">Uncharacterized protein</fullName>
    </submittedName>
</protein>
<keyword evidence="1" id="KW-1133">Transmembrane helix</keyword>
<keyword evidence="3" id="KW-1185">Reference proteome</keyword>
<name>A0AAV3X6L2_9CYAN</name>
<dbReference type="RefSeq" id="WP_226578922.1">
    <property type="nucleotide sequence ID" value="NZ_BLAY01000028.1"/>
</dbReference>
<organism evidence="2 3">
    <name type="scientific">Microseira wollei NIES-4236</name>
    <dbReference type="NCBI Taxonomy" id="2530354"/>
    <lineage>
        <taxon>Bacteria</taxon>
        <taxon>Bacillati</taxon>
        <taxon>Cyanobacteriota</taxon>
        <taxon>Cyanophyceae</taxon>
        <taxon>Oscillatoriophycideae</taxon>
        <taxon>Aerosakkonematales</taxon>
        <taxon>Aerosakkonemataceae</taxon>
        <taxon>Microseira</taxon>
    </lineage>
</organism>
<dbReference type="AlphaFoldDB" id="A0AAV3X6L2"/>
<dbReference type="EMBL" id="BLAY01000028">
    <property type="protein sequence ID" value="GET37445.1"/>
    <property type="molecule type" value="Genomic_DNA"/>
</dbReference>
<comment type="caution">
    <text evidence="2">The sequence shown here is derived from an EMBL/GenBank/DDBJ whole genome shotgun (WGS) entry which is preliminary data.</text>
</comment>
<accession>A0AAV3X6L2</accession>
<keyword evidence="1" id="KW-0812">Transmembrane</keyword>
<feature type="transmembrane region" description="Helical" evidence="1">
    <location>
        <begin position="17"/>
        <end position="42"/>
    </location>
</feature>
<evidence type="ECO:0000256" key="1">
    <source>
        <dbReference type="SAM" id="Phobius"/>
    </source>
</evidence>
<reference evidence="2" key="1">
    <citation type="submission" date="2019-10" db="EMBL/GenBank/DDBJ databases">
        <title>Draft genome sequece of Microseira wollei NIES-4236.</title>
        <authorList>
            <person name="Yamaguchi H."/>
            <person name="Suzuki S."/>
            <person name="Kawachi M."/>
        </authorList>
    </citation>
    <scope>NUCLEOTIDE SEQUENCE</scope>
    <source>
        <strain evidence="2">NIES-4236</strain>
    </source>
</reference>
<sequence>MLDEASIIMTLFRAMQVLILTIAIRLISAIIAVSQLHFAAFAEMF</sequence>
<evidence type="ECO:0000313" key="2">
    <source>
        <dbReference type="EMBL" id="GET37445.1"/>
    </source>
</evidence>
<proteinExistence type="predicted"/>
<gene>
    <name evidence="2" type="ORF">MiSe_21980</name>
</gene>
<evidence type="ECO:0000313" key="3">
    <source>
        <dbReference type="Proteomes" id="UP001050975"/>
    </source>
</evidence>